<feature type="transmembrane region" description="Helical" evidence="1">
    <location>
        <begin position="81"/>
        <end position="97"/>
    </location>
</feature>
<dbReference type="Gene3D" id="3.90.190.10">
    <property type="entry name" value="Protein tyrosine phosphatase superfamily"/>
    <property type="match status" value="1"/>
</dbReference>
<dbReference type="AlphaFoldDB" id="A0A6N9HB73"/>
<evidence type="ECO:0000313" key="3">
    <source>
        <dbReference type="EMBL" id="MYN00477.1"/>
    </source>
</evidence>
<dbReference type="PANTHER" id="PTHR47216">
    <property type="match status" value="1"/>
</dbReference>
<evidence type="ECO:0000313" key="4">
    <source>
        <dbReference type="Proteomes" id="UP000448575"/>
    </source>
</evidence>
<feature type="transmembrane region" description="Helical" evidence="1">
    <location>
        <begin position="155"/>
        <end position="172"/>
    </location>
</feature>
<keyword evidence="1" id="KW-1133">Transmembrane helix</keyword>
<dbReference type="PANTHER" id="PTHR47216:SF4">
    <property type="entry name" value="OS01G0859400 PROTEIN"/>
    <property type="match status" value="1"/>
</dbReference>
<name>A0A6N9HB73_9BURK</name>
<dbReference type="Pfam" id="PF14378">
    <property type="entry name" value="PAP2_3"/>
    <property type="match status" value="1"/>
</dbReference>
<dbReference type="SUPFAM" id="SSF52799">
    <property type="entry name" value="(Phosphotyrosine protein) phosphatases II"/>
    <property type="match status" value="1"/>
</dbReference>
<feature type="transmembrane region" description="Helical" evidence="1">
    <location>
        <begin position="259"/>
        <end position="279"/>
    </location>
</feature>
<keyword evidence="1" id="KW-0472">Membrane</keyword>
<gene>
    <name evidence="3" type="ORF">GTP41_00035</name>
</gene>
<accession>A0A6N9HB73</accession>
<feature type="transmembrane region" description="Helical" evidence="1">
    <location>
        <begin position="125"/>
        <end position="143"/>
    </location>
</feature>
<keyword evidence="4" id="KW-1185">Reference proteome</keyword>
<evidence type="ECO:0000259" key="2">
    <source>
        <dbReference type="Pfam" id="PF14378"/>
    </source>
</evidence>
<dbReference type="RefSeq" id="WP_161023510.1">
    <property type="nucleotide sequence ID" value="NZ_WWCJ01000001.1"/>
</dbReference>
<keyword evidence="1" id="KW-0812">Transmembrane</keyword>
<dbReference type="Proteomes" id="UP000448575">
    <property type="component" value="Unassembled WGS sequence"/>
</dbReference>
<proteinExistence type="predicted"/>
<feature type="transmembrane region" description="Helical" evidence="1">
    <location>
        <begin position="203"/>
        <end position="222"/>
    </location>
</feature>
<evidence type="ECO:0000256" key="1">
    <source>
        <dbReference type="SAM" id="Phobius"/>
    </source>
</evidence>
<dbReference type="GO" id="GO:0016020">
    <property type="term" value="C:membrane"/>
    <property type="evidence" value="ECO:0007669"/>
    <property type="project" value="UniProtKB-SubCell"/>
</dbReference>
<feature type="transmembrane region" description="Helical" evidence="1">
    <location>
        <begin position="228"/>
        <end position="247"/>
    </location>
</feature>
<feature type="domain" description="Inositolphosphotransferase Aur1/Ipt1" evidence="2">
    <location>
        <begin position="59"/>
        <end position="190"/>
    </location>
</feature>
<feature type="transmembrane region" description="Helical" evidence="1">
    <location>
        <begin position="50"/>
        <end position="69"/>
    </location>
</feature>
<protein>
    <recommendedName>
        <fullName evidence="2">Inositolphosphotransferase Aur1/Ipt1 domain-containing protein</fullName>
    </recommendedName>
</protein>
<reference evidence="3 4" key="1">
    <citation type="submission" date="2019-12" db="EMBL/GenBank/DDBJ databases">
        <title>Novel species isolated from a subtropical stream in China.</title>
        <authorList>
            <person name="Lu H."/>
        </authorList>
    </citation>
    <scope>NUCLEOTIDE SEQUENCE [LARGE SCALE GENOMIC DNA]</scope>
    <source>
        <strain evidence="3 4">DS3</strain>
    </source>
</reference>
<dbReference type="EMBL" id="WWCJ01000001">
    <property type="protein sequence ID" value="MYN00477.1"/>
    <property type="molecule type" value="Genomic_DNA"/>
</dbReference>
<dbReference type="InterPro" id="IPR026841">
    <property type="entry name" value="Aur1/Ipt1"/>
</dbReference>
<dbReference type="InterPro" id="IPR029021">
    <property type="entry name" value="Prot-tyrosine_phosphatase-like"/>
</dbReference>
<feature type="transmembrane region" description="Helical" evidence="1">
    <location>
        <begin position="178"/>
        <end position="196"/>
    </location>
</feature>
<dbReference type="Pfam" id="PF22785">
    <property type="entry name" value="Tc-R-P"/>
    <property type="match status" value="1"/>
</dbReference>
<comment type="caution">
    <text evidence="3">The sequence shown here is derived from an EMBL/GenBank/DDBJ whole genome shotgun (WGS) entry which is preliminary data.</text>
</comment>
<sequence>MQLVHLIINAVVFGLCYTLPNHAAHTAQVQRSLALPFEQAIPLLPFVPWMIIPYASSGPLLVLAFFMVGKGEALRVLSRRLMLATVAAGLVFAWFPARFPALRPLPDNELLQFAYALLDATDRPYNQFPSLHIAYSVLLWTALRPTIASRAWRALLACWLLLLAASTLLTWQHTLADIAGGIVLAGLACLVVRPGTTARHSVAFYYAVMAGMALLAAGIVAPPWQWPWFYLAASLALVALAYARRNAAFLRKDQGRHPAWIWFLFWPYLAGYGLTWLLVRWRHRGQSAFRIAADGLLIGRRLSAGEAQQLPPDCCVIDLSAELSETPALRHARYRHFPLLDLHAPTRAQIRRIIAAIHKERTQGRPVYLHCAMGYSRSLFIARIYLHAYTP</sequence>
<organism evidence="3 4">
    <name type="scientific">Pseudoduganella guangdongensis</name>
    <dbReference type="NCBI Taxonomy" id="2692179"/>
    <lineage>
        <taxon>Bacteria</taxon>
        <taxon>Pseudomonadati</taxon>
        <taxon>Pseudomonadota</taxon>
        <taxon>Betaproteobacteria</taxon>
        <taxon>Burkholderiales</taxon>
        <taxon>Oxalobacteraceae</taxon>
        <taxon>Telluria group</taxon>
        <taxon>Pseudoduganella</taxon>
    </lineage>
</organism>